<reference evidence="1 2" key="1">
    <citation type="journal article" date="2015" name="PLoS Negl. Trop. Dis.">
        <title>Haemophilus ducreyi Cutaneous Ulcer Strains Are Nearly Identical to Class I Genital Ulcer Strains.</title>
        <authorList>
            <person name="Gangaiah D."/>
            <person name="Webb K.M."/>
            <person name="Humphreys T.L."/>
            <person name="Fortney K.R."/>
            <person name="Toh E."/>
            <person name="Tai A."/>
            <person name="Katz S.S."/>
            <person name="Pillay A."/>
            <person name="Chen C.Y."/>
            <person name="Roberts S.A."/>
            <person name="Munson R.S.Jr."/>
            <person name="Spinola S.M."/>
        </authorList>
    </citation>
    <scope>NUCLEOTIDE SEQUENCE [LARGE SCALE GENOMIC DNA]</scope>
    <source>
        <strain evidence="2">CLU2</strain>
    </source>
</reference>
<dbReference type="RefSeq" id="WP_010944161.1">
    <property type="nucleotide sequence ID" value="NZ_CP011218.1"/>
</dbReference>
<organism evidence="1 2">
    <name type="scientific">Haemophilus ducreyi</name>
    <dbReference type="NCBI Taxonomy" id="730"/>
    <lineage>
        <taxon>Bacteria</taxon>
        <taxon>Pseudomonadati</taxon>
        <taxon>Pseudomonadota</taxon>
        <taxon>Gammaproteobacteria</taxon>
        <taxon>Pasteurellales</taxon>
        <taxon>Pasteurellaceae</taxon>
        <taxon>Haemophilus</taxon>
    </lineage>
</organism>
<gene>
    <name evidence="1" type="ORF">RZ57_00405</name>
</gene>
<dbReference type="AlphaFoldDB" id="A0AAC8UB66"/>
<evidence type="ECO:0000313" key="1">
    <source>
        <dbReference type="EMBL" id="AKO31716.1"/>
    </source>
</evidence>
<evidence type="ECO:0000313" key="2">
    <source>
        <dbReference type="Proteomes" id="UP000060132"/>
    </source>
</evidence>
<dbReference type="EMBL" id="CP011219">
    <property type="protein sequence ID" value="AKO31716.1"/>
    <property type="molecule type" value="Genomic_DNA"/>
</dbReference>
<accession>A0AAC8UB66</accession>
<protein>
    <submittedName>
        <fullName evidence="1">Uncharacterized protein</fullName>
    </submittedName>
</protein>
<sequence length="97" mass="11358">MTEENKQQNQEAENTYQFEKLSDFLQLSPEQFERMLPDLKTWFYTTKSVFSDIAILNDLIKRQGVEGEVKVQSPGMTWIDDGKNELLGYNIKVRKGH</sequence>
<dbReference type="Proteomes" id="UP000060132">
    <property type="component" value="Chromosome"/>
</dbReference>
<name>A0AAC8UB66_HAEDC</name>
<proteinExistence type="predicted"/>